<gene>
    <name evidence="2" type="ORF">BVH74_17270</name>
</gene>
<keyword evidence="3" id="KW-1185">Reference proteome</keyword>
<feature type="region of interest" description="Disordered" evidence="1">
    <location>
        <begin position="83"/>
        <end position="108"/>
    </location>
</feature>
<dbReference type="KEGG" id="ppha:BVH74_17270"/>
<dbReference type="EMBL" id="CP020100">
    <property type="protein sequence ID" value="AQZ96395.1"/>
    <property type="molecule type" value="Genomic_DNA"/>
</dbReference>
<protein>
    <submittedName>
        <fullName evidence="2">Uncharacterized protein</fullName>
    </submittedName>
</protein>
<dbReference type="RefSeq" id="WP_080051303.1">
    <property type="nucleotide sequence ID" value="NZ_CP020100.1"/>
</dbReference>
<accession>A0A1V0B8Y9</accession>
<dbReference type="AlphaFoldDB" id="A0A1V0B8Y9"/>
<name>A0A1V0B8Y9_9GAMM</name>
<evidence type="ECO:0000313" key="3">
    <source>
        <dbReference type="Proteomes" id="UP000243488"/>
    </source>
</evidence>
<organism evidence="2 3">
    <name type="scientific">Halopseudomonas phragmitis</name>
    <dbReference type="NCBI Taxonomy" id="1931241"/>
    <lineage>
        <taxon>Bacteria</taxon>
        <taxon>Pseudomonadati</taxon>
        <taxon>Pseudomonadota</taxon>
        <taxon>Gammaproteobacteria</taxon>
        <taxon>Pseudomonadales</taxon>
        <taxon>Pseudomonadaceae</taxon>
        <taxon>Halopseudomonas</taxon>
    </lineage>
</organism>
<sequence length="119" mass="13098">MIAEAQFNRATLDCMTALRRRLKQSLGVTVHLSEPDAAEHMIDLSRDCAQDDIRDLGERLASMLEPIAPEPEEAFGLQSAIAARQRQMSQPRATRPPEPAPASMGAGSVRIYRGQVIRS</sequence>
<dbReference type="STRING" id="1931241.BVH74_17270"/>
<evidence type="ECO:0000313" key="2">
    <source>
        <dbReference type="EMBL" id="AQZ96395.1"/>
    </source>
</evidence>
<dbReference type="Proteomes" id="UP000243488">
    <property type="component" value="Chromosome"/>
</dbReference>
<proteinExistence type="predicted"/>
<reference evidence="2 3" key="1">
    <citation type="submission" date="2017-03" db="EMBL/GenBank/DDBJ databases">
        <title>Complete genome sequence of the novel DNRA strain Pseudomonas sp. S-6-2 isolated from Chinese polluted river sediment. Journal of Biotechnology.</title>
        <authorList>
            <person name="Li J."/>
            <person name="Xiang F."/>
            <person name="Wang L."/>
            <person name="Xi L."/>
            <person name="Liu J."/>
        </authorList>
    </citation>
    <scope>NUCLEOTIDE SEQUENCE [LARGE SCALE GENOMIC DNA]</scope>
    <source>
        <strain evidence="2 3">S-6-2</strain>
    </source>
</reference>
<evidence type="ECO:0000256" key="1">
    <source>
        <dbReference type="SAM" id="MobiDB-lite"/>
    </source>
</evidence>